<dbReference type="EC" id="3.1.21.4" evidence="1"/>
<protein>
    <submittedName>
        <fullName evidence="1">Type II site-specific deoxyribonuclease</fullName>
        <ecNumber evidence="1">3.1.21.4</ecNumber>
    </submittedName>
</protein>
<gene>
    <name evidence="1" type="ORF">MNB_SV-4-709</name>
</gene>
<dbReference type="AlphaFoldDB" id="A0A1W1E7Y2"/>
<evidence type="ECO:0000313" key="1">
    <source>
        <dbReference type="EMBL" id="SFV90063.1"/>
    </source>
</evidence>
<dbReference type="InterPro" id="IPR019046">
    <property type="entry name" value="Restrct_endonuc_II_NgoPII"/>
</dbReference>
<proteinExistence type="predicted"/>
<sequence>MANVLTALINIIHTHQHDIATLTSGNNRANNMGEGLEYYIQNIFASVHTIADEQQRLEQLSKVYSYQGNKNNPPDLILKNSDAIEIKKLESKNSAIALNSSYPKAKLYADSPMITKACKQCEVWTQKDMLYAIGYTQAKTLKSLWLVYGDCFCAEKTTYERIKNTISQGINSIADVEFTETKELGKVKKVDPLGITDLRIRGMWHIENPNKIFSYIYTYDENATFQCIVLLKKEKYDSLPKADKEAIATLTNDKLTIKDVKIKNPNNPVQLMDAKLLVFKV</sequence>
<dbReference type="GO" id="GO:0009307">
    <property type="term" value="P:DNA restriction-modification system"/>
    <property type="evidence" value="ECO:0007669"/>
    <property type="project" value="InterPro"/>
</dbReference>
<name>A0A1W1E7Y2_9ZZZZ</name>
<accession>A0A1W1E7Y2</accession>
<organism evidence="1">
    <name type="scientific">hydrothermal vent metagenome</name>
    <dbReference type="NCBI Taxonomy" id="652676"/>
    <lineage>
        <taxon>unclassified sequences</taxon>
        <taxon>metagenomes</taxon>
        <taxon>ecological metagenomes</taxon>
    </lineage>
</organism>
<dbReference type="EMBL" id="FPIB01000008">
    <property type="protein sequence ID" value="SFV90063.1"/>
    <property type="molecule type" value="Genomic_DNA"/>
</dbReference>
<dbReference type="GO" id="GO:0009036">
    <property type="term" value="F:type II site-specific deoxyribonuclease activity"/>
    <property type="evidence" value="ECO:0007669"/>
    <property type="project" value="UniProtKB-EC"/>
</dbReference>
<dbReference type="Pfam" id="PF09521">
    <property type="entry name" value="RE_NgoPII"/>
    <property type="match status" value="1"/>
</dbReference>
<reference evidence="1" key="1">
    <citation type="submission" date="2016-10" db="EMBL/GenBank/DDBJ databases">
        <authorList>
            <person name="de Groot N.N."/>
        </authorList>
    </citation>
    <scope>NUCLEOTIDE SEQUENCE</scope>
</reference>
<keyword evidence="1" id="KW-0378">Hydrolase</keyword>
<dbReference type="GO" id="GO:0003677">
    <property type="term" value="F:DNA binding"/>
    <property type="evidence" value="ECO:0007669"/>
    <property type="project" value="InterPro"/>
</dbReference>